<keyword evidence="2" id="KW-1185">Reference proteome</keyword>
<dbReference type="RefSeq" id="XP_003005069.1">
    <property type="nucleotide sequence ID" value="XM_003005023.1"/>
</dbReference>
<dbReference type="KEGG" id="val:VDBG_04675"/>
<dbReference type="EMBL" id="DS985218">
    <property type="protein sequence ID" value="EEY18566.1"/>
    <property type="molecule type" value="Genomic_DNA"/>
</dbReference>
<reference evidence="2" key="1">
    <citation type="journal article" date="2011" name="PLoS Pathog.">
        <title>Comparative genomics yields insights into niche adaptation of plant vascular wilt pathogens.</title>
        <authorList>
            <person name="Klosterman S.J."/>
            <person name="Subbarao K.V."/>
            <person name="Kang S."/>
            <person name="Veronese P."/>
            <person name="Gold S.E."/>
            <person name="Thomma B.P.H.J."/>
            <person name="Chen Z."/>
            <person name="Henrissat B."/>
            <person name="Lee Y.-H."/>
            <person name="Park J."/>
            <person name="Garcia-Pedrajas M.D."/>
            <person name="Barbara D.J."/>
            <person name="Anchieta A."/>
            <person name="de Jonge R."/>
            <person name="Santhanam P."/>
            <person name="Maruthachalam K."/>
            <person name="Atallah Z."/>
            <person name="Amyotte S.G."/>
            <person name="Paz Z."/>
            <person name="Inderbitzin P."/>
            <person name="Hayes R.J."/>
            <person name="Heiman D.I."/>
            <person name="Young S."/>
            <person name="Zeng Q."/>
            <person name="Engels R."/>
            <person name="Galagan J."/>
            <person name="Cuomo C.A."/>
            <person name="Dobinson K.F."/>
            <person name="Ma L.-J."/>
        </authorList>
    </citation>
    <scope>NUCLEOTIDE SEQUENCE [LARGE SCALE GENOMIC DNA]</scope>
    <source>
        <strain evidence="2">VaMs.102 / ATCC MYA-4576 / FGSC 10136</strain>
    </source>
</reference>
<dbReference type="Proteomes" id="UP000008698">
    <property type="component" value="Unassembled WGS sequence"/>
</dbReference>
<evidence type="ECO:0000313" key="1">
    <source>
        <dbReference type="EMBL" id="EEY18566.1"/>
    </source>
</evidence>
<dbReference type="STRING" id="526221.C9SHZ3"/>
<sequence length="442" mass="47183">MSSWLKRLADRASSVGLSDAARLSTTNRAGAFNPSPLSRFTVYGAGNKHDLVEKLAQEADSYGLRRTKGQNAVVILASRNHASWLTDKTFMANLLESFSSKSAKVDGDAAEINVLTAAVDGLWPEYPLLPARHGFSIISGPLDHLLPGLWTQVNASPAPVKGQPEKAALTFRVNKADANVGGNATTITLPLANTIFQNSRPFTLLASRWRREGPGSSLAMADMVTSPSREVVCTGSDAAATTPCILMNPITAPRTIVSGLGNIVRQIDMDGKTVPASQELEAAFSLTDEEDLESFIRSFHGQKGGDGEDAPLDSGVVAPGSTIQFFTTAVGELPEPRQADFSLTEHICGELDAFGVSKHIHEKPKVGLGGVSWTILPGKFGAVSSECMYVYNMDAAGPHNGEMGRLQTKVNIPESYISTRPIPVGDDHTERTESKCKASFLC</sequence>
<proteinExistence type="predicted"/>
<dbReference type="AlphaFoldDB" id="C9SHZ3"/>
<gene>
    <name evidence="1" type="ORF">VDBG_04675</name>
</gene>
<name>C9SHZ3_VERA1</name>
<dbReference type="OrthoDB" id="1744869at2759"/>
<dbReference type="eggNOG" id="ENOG502SB4N">
    <property type="taxonomic scope" value="Eukaryota"/>
</dbReference>
<dbReference type="HOGENOM" id="CLU_014048_1_0_1"/>
<evidence type="ECO:0000313" key="2">
    <source>
        <dbReference type="Proteomes" id="UP000008698"/>
    </source>
</evidence>
<accession>C9SHZ3</accession>
<protein>
    <recommendedName>
        <fullName evidence="3">FIST domain-containing protein</fullName>
    </recommendedName>
</protein>
<dbReference type="GeneID" id="9530286"/>
<evidence type="ECO:0008006" key="3">
    <source>
        <dbReference type="Google" id="ProtNLM"/>
    </source>
</evidence>
<organism evidence="2">
    <name type="scientific">Verticillium alfalfae (strain VaMs.102 / ATCC MYA-4576 / FGSC 10136)</name>
    <name type="common">Verticillium wilt of alfalfa</name>
    <name type="synonym">Verticillium albo-atrum</name>
    <dbReference type="NCBI Taxonomy" id="526221"/>
    <lineage>
        <taxon>Eukaryota</taxon>
        <taxon>Fungi</taxon>
        <taxon>Dikarya</taxon>
        <taxon>Ascomycota</taxon>
        <taxon>Pezizomycotina</taxon>
        <taxon>Sordariomycetes</taxon>
        <taxon>Hypocreomycetidae</taxon>
        <taxon>Glomerellales</taxon>
        <taxon>Plectosphaerellaceae</taxon>
        <taxon>Verticillium</taxon>
    </lineage>
</organism>